<feature type="transmembrane region" description="Helical" evidence="2">
    <location>
        <begin position="366"/>
        <end position="391"/>
    </location>
</feature>
<evidence type="ECO:0000256" key="2">
    <source>
        <dbReference type="SAM" id="Phobius"/>
    </source>
</evidence>
<feature type="region of interest" description="Disordered" evidence="1">
    <location>
        <begin position="454"/>
        <end position="494"/>
    </location>
</feature>
<dbReference type="PANTHER" id="PTHR37422:SF13">
    <property type="entry name" value="LIPOPOLYSACCHARIDE BIOSYNTHESIS PROTEIN PA4999-RELATED"/>
    <property type="match status" value="1"/>
</dbReference>
<evidence type="ECO:0000313" key="4">
    <source>
        <dbReference type="Proteomes" id="UP001230207"/>
    </source>
</evidence>
<evidence type="ECO:0000313" key="3">
    <source>
        <dbReference type="EMBL" id="MDQ0322168.1"/>
    </source>
</evidence>
<feature type="transmembrane region" description="Helical" evidence="2">
    <location>
        <begin position="326"/>
        <end position="346"/>
    </location>
</feature>
<name>A0ABU0BVA4_9HYPH</name>
<reference evidence="3 4" key="1">
    <citation type="submission" date="2023-07" db="EMBL/GenBank/DDBJ databases">
        <title>Genomic Encyclopedia of Type Strains, Phase IV (KMG-IV): sequencing the most valuable type-strain genomes for metagenomic binning, comparative biology and taxonomic classification.</title>
        <authorList>
            <person name="Goeker M."/>
        </authorList>
    </citation>
    <scope>NUCLEOTIDE SEQUENCE [LARGE SCALE GENOMIC DNA]</scope>
    <source>
        <strain evidence="3 4">DSM 1112</strain>
    </source>
</reference>
<dbReference type="RefSeq" id="WP_307233725.1">
    <property type="nucleotide sequence ID" value="NZ_JAUSVF010000002.1"/>
</dbReference>
<comment type="caution">
    <text evidence="3">The sequence shown here is derived from an EMBL/GenBank/DDBJ whole genome shotgun (WGS) entry which is preliminary data.</text>
</comment>
<proteinExistence type="predicted"/>
<feature type="transmembrane region" description="Helical" evidence="2">
    <location>
        <begin position="160"/>
        <end position="178"/>
    </location>
</feature>
<keyword evidence="2" id="KW-0812">Transmembrane</keyword>
<evidence type="ECO:0008006" key="5">
    <source>
        <dbReference type="Google" id="ProtNLM"/>
    </source>
</evidence>
<feature type="transmembrane region" description="Helical" evidence="2">
    <location>
        <begin position="130"/>
        <end position="148"/>
    </location>
</feature>
<organism evidence="3 4">
    <name type="scientific">Pararhizobium capsulatum DSM 1112</name>
    <dbReference type="NCBI Taxonomy" id="1121113"/>
    <lineage>
        <taxon>Bacteria</taxon>
        <taxon>Pseudomonadati</taxon>
        <taxon>Pseudomonadota</taxon>
        <taxon>Alphaproteobacteria</taxon>
        <taxon>Hyphomicrobiales</taxon>
        <taxon>Rhizobiaceae</taxon>
        <taxon>Rhizobium/Agrobacterium group</taxon>
        <taxon>Pararhizobium</taxon>
    </lineage>
</organism>
<dbReference type="EMBL" id="JAUSVF010000002">
    <property type="protein sequence ID" value="MDQ0322168.1"/>
    <property type="molecule type" value="Genomic_DNA"/>
</dbReference>
<gene>
    <name evidence="3" type="ORF">QO002_004374</name>
</gene>
<feature type="transmembrane region" description="Helical" evidence="2">
    <location>
        <begin position="53"/>
        <end position="73"/>
    </location>
</feature>
<protein>
    <recommendedName>
        <fullName evidence="5">O-antigen ligase</fullName>
    </recommendedName>
</protein>
<dbReference type="Proteomes" id="UP001230207">
    <property type="component" value="Unassembled WGS sequence"/>
</dbReference>
<accession>A0ABU0BVA4</accession>
<feature type="transmembrane region" description="Helical" evidence="2">
    <location>
        <begin position="105"/>
        <end position="124"/>
    </location>
</feature>
<keyword evidence="2" id="KW-1133">Transmembrane helix</keyword>
<feature type="transmembrane region" description="Helical" evidence="2">
    <location>
        <begin position="79"/>
        <end position="98"/>
    </location>
</feature>
<sequence>MADISNPECSIIMRVSHRTKAIAATAVLEPGVALPARRPLRARAPAVASTSRLAWPVKAFLLCAFLPWLWQIGTMSISPYRLVLVFTLVPCIFFWLGGRAGRIRAADICICAYCVWCLVSLIAVHGADAALQPAGTTIVETAGAYLLARCSIRNAEQFLAMSRLLFWIIVLIFPLAIIETVSNTNVSLDFFSKFFPTHVVAENIPRWGLRRVQSVFEHPILFGVTCGAILALVHIVVCENKSAAQRWGATSIVLVTAALSLSSGPMTALVVQTFILIWDRVLKDNPMRWRLLWALLAAMYIVISLGSNQTVPEFLLTHFTFDQASAYYRILIWHFGSGSALNHPFFGVGFNRWDRPEWMPGSIDMFWLYHAILFGIPAGLLMISAFFLMVLPVGFKRGLEPRLVQYRTAYLAVMSGYFLVGWTVHFWNATYVLFLFLLGSGAWLLDAGTPERRTARNRTSRSDQAADPAPQPRRRYPARASWQPKPIARARKLT</sequence>
<dbReference type="PANTHER" id="PTHR37422">
    <property type="entry name" value="TEICHURONIC ACID BIOSYNTHESIS PROTEIN TUAE"/>
    <property type="match status" value="1"/>
</dbReference>
<keyword evidence="2" id="KW-0472">Membrane</keyword>
<feature type="transmembrane region" description="Helical" evidence="2">
    <location>
        <begin position="426"/>
        <end position="445"/>
    </location>
</feature>
<evidence type="ECO:0000256" key="1">
    <source>
        <dbReference type="SAM" id="MobiDB-lite"/>
    </source>
</evidence>
<keyword evidence="4" id="KW-1185">Reference proteome</keyword>
<feature type="transmembrane region" description="Helical" evidence="2">
    <location>
        <begin position="289"/>
        <end position="306"/>
    </location>
</feature>
<dbReference type="InterPro" id="IPR051533">
    <property type="entry name" value="WaaL-like"/>
</dbReference>
<feature type="transmembrane region" description="Helical" evidence="2">
    <location>
        <begin position="220"/>
        <end position="237"/>
    </location>
</feature>